<dbReference type="EMBL" id="MT145065">
    <property type="protein sequence ID" value="QJI03179.1"/>
    <property type="molecule type" value="Genomic_DNA"/>
</dbReference>
<gene>
    <name evidence="1" type="ORF">TM448B04171_0007</name>
</gene>
<accession>A0A6M3XYX9</accession>
<proteinExistence type="predicted"/>
<evidence type="ECO:0000313" key="1">
    <source>
        <dbReference type="EMBL" id="QJI03179.1"/>
    </source>
</evidence>
<reference evidence="1" key="1">
    <citation type="submission" date="2020-03" db="EMBL/GenBank/DDBJ databases">
        <title>The deep terrestrial virosphere.</title>
        <authorList>
            <person name="Holmfeldt K."/>
            <person name="Nilsson E."/>
            <person name="Simone D."/>
            <person name="Lopez-Fernandez M."/>
            <person name="Wu X."/>
            <person name="de Brujin I."/>
            <person name="Lundin D."/>
            <person name="Andersson A."/>
            <person name="Bertilsson S."/>
            <person name="Dopson M."/>
        </authorList>
    </citation>
    <scope>NUCLEOTIDE SEQUENCE</scope>
    <source>
        <strain evidence="1">TM448B04171</strain>
    </source>
</reference>
<name>A0A6M3XYX9_9ZZZZ</name>
<sequence>MEKNLTFKLVRETKGTFVFQELKEGTEEIAKLEEMTIGTLYIRKSALNPEEKPQKVEITLKTI</sequence>
<organism evidence="1">
    <name type="scientific">viral metagenome</name>
    <dbReference type="NCBI Taxonomy" id="1070528"/>
    <lineage>
        <taxon>unclassified sequences</taxon>
        <taxon>metagenomes</taxon>
        <taxon>organismal metagenomes</taxon>
    </lineage>
</organism>
<dbReference type="AlphaFoldDB" id="A0A6M3XYX9"/>
<protein>
    <submittedName>
        <fullName evidence="1">Uncharacterized protein</fullName>
    </submittedName>
</protein>